<gene>
    <name evidence="1" type="ORF">R1flu_003734</name>
</gene>
<accession>A0ABD1YAU0</accession>
<comment type="caution">
    <text evidence="1">The sequence shown here is derived from an EMBL/GenBank/DDBJ whole genome shotgun (WGS) entry which is preliminary data.</text>
</comment>
<protein>
    <submittedName>
        <fullName evidence="1">Uncharacterized protein</fullName>
    </submittedName>
</protein>
<reference evidence="1 2" key="1">
    <citation type="submission" date="2024-09" db="EMBL/GenBank/DDBJ databases">
        <title>Chromosome-scale assembly of Riccia fluitans.</title>
        <authorList>
            <person name="Paukszto L."/>
            <person name="Sawicki J."/>
            <person name="Karawczyk K."/>
            <person name="Piernik-Szablinska J."/>
            <person name="Szczecinska M."/>
            <person name="Mazdziarz M."/>
        </authorList>
    </citation>
    <scope>NUCLEOTIDE SEQUENCE [LARGE SCALE GENOMIC DNA]</scope>
    <source>
        <strain evidence="1">Rf_01</strain>
        <tissue evidence="1">Aerial parts of the thallus</tissue>
    </source>
</reference>
<evidence type="ECO:0000313" key="2">
    <source>
        <dbReference type="Proteomes" id="UP001605036"/>
    </source>
</evidence>
<proteinExistence type="predicted"/>
<keyword evidence="2" id="KW-1185">Reference proteome</keyword>
<name>A0ABD1YAU0_9MARC</name>
<evidence type="ECO:0000313" key="1">
    <source>
        <dbReference type="EMBL" id="KAL2623529.1"/>
    </source>
</evidence>
<organism evidence="1 2">
    <name type="scientific">Riccia fluitans</name>
    <dbReference type="NCBI Taxonomy" id="41844"/>
    <lineage>
        <taxon>Eukaryota</taxon>
        <taxon>Viridiplantae</taxon>
        <taxon>Streptophyta</taxon>
        <taxon>Embryophyta</taxon>
        <taxon>Marchantiophyta</taxon>
        <taxon>Marchantiopsida</taxon>
        <taxon>Marchantiidae</taxon>
        <taxon>Marchantiales</taxon>
        <taxon>Ricciaceae</taxon>
        <taxon>Riccia</taxon>
    </lineage>
</organism>
<dbReference type="EMBL" id="JBHFFA010000006">
    <property type="protein sequence ID" value="KAL2623529.1"/>
    <property type="molecule type" value="Genomic_DNA"/>
</dbReference>
<sequence length="86" mass="9848">MENLHAGQKVNALRVLSAKCLRTLQLEGGLISESFEKISCFGFSSLIFHSARHLDPDVLMCKVLFEEHRIEVNRFQTISKQFIIRA</sequence>
<dbReference type="AlphaFoldDB" id="A0ABD1YAU0"/>
<dbReference type="Proteomes" id="UP001605036">
    <property type="component" value="Unassembled WGS sequence"/>
</dbReference>